<dbReference type="RefSeq" id="XP_001829624.2">
    <property type="nucleotide sequence ID" value="XM_001829572.2"/>
</dbReference>
<evidence type="ECO:0000256" key="1">
    <source>
        <dbReference type="SAM" id="MobiDB-lite"/>
    </source>
</evidence>
<feature type="compositionally biased region" description="Low complexity" evidence="1">
    <location>
        <begin position="219"/>
        <end position="234"/>
    </location>
</feature>
<evidence type="ECO:0000313" key="3">
    <source>
        <dbReference type="Proteomes" id="UP000001861"/>
    </source>
</evidence>
<dbReference type="EMBL" id="AACS02000001">
    <property type="protein sequence ID" value="EAU92156.2"/>
    <property type="molecule type" value="Genomic_DNA"/>
</dbReference>
<dbReference type="InParanoid" id="A8N429"/>
<dbReference type="GeneID" id="6006056"/>
<dbReference type="AlphaFoldDB" id="A8N429"/>
<dbReference type="VEuPathDB" id="FungiDB:CC1G_08779"/>
<feature type="region of interest" description="Disordered" evidence="1">
    <location>
        <begin position="1"/>
        <end position="33"/>
    </location>
</feature>
<feature type="compositionally biased region" description="Basic and acidic residues" evidence="1">
    <location>
        <begin position="153"/>
        <end position="165"/>
    </location>
</feature>
<dbReference type="KEGG" id="cci:CC1G_08779"/>
<dbReference type="Proteomes" id="UP000001861">
    <property type="component" value="Unassembled WGS sequence"/>
</dbReference>
<keyword evidence="3" id="KW-1185">Reference proteome</keyword>
<comment type="caution">
    <text evidence="2">The sequence shown here is derived from an EMBL/GenBank/DDBJ whole genome shotgun (WGS) entry which is preliminary data.</text>
</comment>
<organism evidence="2 3">
    <name type="scientific">Coprinopsis cinerea (strain Okayama-7 / 130 / ATCC MYA-4618 / FGSC 9003)</name>
    <name type="common">Inky cap fungus</name>
    <name type="synonym">Hormographiella aspergillata</name>
    <dbReference type="NCBI Taxonomy" id="240176"/>
    <lineage>
        <taxon>Eukaryota</taxon>
        <taxon>Fungi</taxon>
        <taxon>Dikarya</taxon>
        <taxon>Basidiomycota</taxon>
        <taxon>Agaricomycotina</taxon>
        <taxon>Agaricomycetes</taxon>
        <taxon>Agaricomycetidae</taxon>
        <taxon>Agaricales</taxon>
        <taxon>Agaricineae</taxon>
        <taxon>Psathyrellaceae</taxon>
        <taxon>Coprinopsis</taxon>
    </lineage>
</organism>
<feature type="region of interest" description="Disordered" evidence="1">
    <location>
        <begin position="146"/>
        <end position="239"/>
    </location>
</feature>
<sequence length="426" mass="46372">MSNKSTHPVPEPTDIAGPLPRSTHPMLTRSRRKKLDECVRKAVNLLIDLVKEVVIEDSDKPDDPSAAIAAEDTADDEPVFEVMEEWAVRAVSRYKYTLGDKVTSFSSVTQETIKKLGVDTTCIGELDADFIDKLQEGASIEVVSVEDSALDSGHSERGPNKHPVEANDANPNALAAPPVKGPTRKRRRTSSTEEAAHLQAAEPEAAPVPCNGHRPDASPVPSDESGSSSGPPRGSFRRRVGSYAKYRLWPPRLDLNPCRHEVATKPKDQNTKDELSPVGIQGTDGKHHYFTGRVDYVTVGGVGGVNQEDLQAVSTFSALQGLLFKELKRGACRMCIFESKRRKGVKGLLNHLPQVKVETLARVGQMPFVLSDGDNYVCGLVVGVKEGGYKCYHTASYNILAKDTNKADPVRVKTIVKVLSLLVSTM</sequence>
<protein>
    <submittedName>
        <fullName evidence="2">Uncharacterized protein</fullName>
    </submittedName>
</protein>
<feature type="region of interest" description="Disordered" evidence="1">
    <location>
        <begin position="263"/>
        <end position="283"/>
    </location>
</feature>
<feature type="compositionally biased region" description="Low complexity" evidence="1">
    <location>
        <begin position="166"/>
        <end position="178"/>
    </location>
</feature>
<evidence type="ECO:0000313" key="2">
    <source>
        <dbReference type="EMBL" id="EAU92156.2"/>
    </source>
</evidence>
<dbReference type="HOGENOM" id="CLU_644075_0_0_1"/>
<feature type="compositionally biased region" description="Basic and acidic residues" evidence="1">
    <location>
        <begin position="263"/>
        <end position="275"/>
    </location>
</feature>
<reference evidence="2 3" key="1">
    <citation type="journal article" date="2010" name="Proc. Natl. Acad. Sci. U.S.A.">
        <title>Insights into evolution of multicellular fungi from the assembled chromosomes of the mushroom Coprinopsis cinerea (Coprinus cinereus).</title>
        <authorList>
            <person name="Stajich J.E."/>
            <person name="Wilke S.K."/>
            <person name="Ahren D."/>
            <person name="Au C.H."/>
            <person name="Birren B.W."/>
            <person name="Borodovsky M."/>
            <person name="Burns C."/>
            <person name="Canback B."/>
            <person name="Casselton L.A."/>
            <person name="Cheng C.K."/>
            <person name="Deng J."/>
            <person name="Dietrich F.S."/>
            <person name="Fargo D.C."/>
            <person name="Farman M.L."/>
            <person name="Gathman A.C."/>
            <person name="Goldberg J."/>
            <person name="Guigo R."/>
            <person name="Hoegger P.J."/>
            <person name="Hooker J.B."/>
            <person name="Huggins A."/>
            <person name="James T.Y."/>
            <person name="Kamada T."/>
            <person name="Kilaru S."/>
            <person name="Kodira C."/>
            <person name="Kues U."/>
            <person name="Kupfer D."/>
            <person name="Kwan H.S."/>
            <person name="Lomsadze A."/>
            <person name="Li W."/>
            <person name="Lilly W.W."/>
            <person name="Ma L.J."/>
            <person name="Mackey A.J."/>
            <person name="Manning G."/>
            <person name="Martin F."/>
            <person name="Muraguchi H."/>
            <person name="Natvig D.O."/>
            <person name="Palmerini H."/>
            <person name="Ramesh M.A."/>
            <person name="Rehmeyer C.J."/>
            <person name="Roe B.A."/>
            <person name="Shenoy N."/>
            <person name="Stanke M."/>
            <person name="Ter-Hovhannisyan V."/>
            <person name="Tunlid A."/>
            <person name="Velagapudi R."/>
            <person name="Vision T.J."/>
            <person name="Zeng Q."/>
            <person name="Zolan M.E."/>
            <person name="Pukkila P.J."/>
        </authorList>
    </citation>
    <scope>NUCLEOTIDE SEQUENCE [LARGE SCALE GENOMIC DNA]</scope>
    <source>
        <strain evidence="3">Okayama-7 / 130 / ATCC MYA-4618 / FGSC 9003</strain>
    </source>
</reference>
<name>A8N429_COPC7</name>
<accession>A8N429</accession>
<proteinExistence type="predicted"/>
<gene>
    <name evidence="2" type="ORF">CC1G_08779</name>
</gene>